<dbReference type="InterPro" id="IPR016169">
    <property type="entry name" value="FAD-bd_PCMH_sub2"/>
</dbReference>
<dbReference type="SUPFAM" id="SSF55103">
    <property type="entry name" value="FAD-linked oxidases, C-terminal domain"/>
    <property type="match status" value="1"/>
</dbReference>
<evidence type="ECO:0000313" key="5">
    <source>
        <dbReference type="Proteomes" id="UP001428817"/>
    </source>
</evidence>
<comment type="caution">
    <text evidence="4">The sequence shown here is derived from an EMBL/GenBank/DDBJ whole genome shotgun (WGS) entry which is preliminary data.</text>
</comment>
<evidence type="ECO:0000256" key="2">
    <source>
        <dbReference type="ARBA" id="ARBA00022827"/>
    </source>
</evidence>
<dbReference type="RefSeq" id="WP_185060254.1">
    <property type="nucleotide sequence ID" value="NZ_BAABJP010000018.1"/>
</dbReference>
<dbReference type="InterPro" id="IPR006094">
    <property type="entry name" value="Oxid_FAD_bind_N"/>
</dbReference>
<protein>
    <submittedName>
        <fullName evidence="4">FAD-binding oxidoreductase</fullName>
    </submittedName>
</protein>
<dbReference type="SUPFAM" id="SSF56176">
    <property type="entry name" value="FAD-binding/transporter-associated domain-like"/>
    <property type="match status" value="1"/>
</dbReference>
<dbReference type="InterPro" id="IPR016166">
    <property type="entry name" value="FAD-bd_PCMH"/>
</dbReference>
<dbReference type="EMBL" id="BAABJP010000018">
    <property type="protein sequence ID" value="GAA5159345.1"/>
    <property type="molecule type" value="Genomic_DNA"/>
</dbReference>
<dbReference type="PANTHER" id="PTHR11748:SF103">
    <property type="entry name" value="GLYCOLATE OXIDASE SUBUNIT GLCE"/>
    <property type="match status" value="1"/>
</dbReference>
<evidence type="ECO:0000259" key="3">
    <source>
        <dbReference type="PROSITE" id="PS51387"/>
    </source>
</evidence>
<evidence type="ECO:0000313" key="4">
    <source>
        <dbReference type="EMBL" id="GAA5159345.1"/>
    </source>
</evidence>
<dbReference type="InterPro" id="IPR016164">
    <property type="entry name" value="FAD-linked_Oxase-like_C"/>
</dbReference>
<keyword evidence="1" id="KW-0285">Flavoprotein</keyword>
<dbReference type="Pfam" id="PF01565">
    <property type="entry name" value="FAD_binding_4"/>
    <property type="match status" value="1"/>
</dbReference>
<organism evidence="4 5">
    <name type="scientific">Pseudonocardia eucalypti</name>
    <dbReference type="NCBI Taxonomy" id="648755"/>
    <lineage>
        <taxon>Bacteria</taxon>
        <taxon>Bacillati</taxon>
        <taxon>Actinomycetota</taxon>
        <taxon>Actinomycetes</taxon>
        <taxon>Pseudonocardiales</taxon>
        <taxon>Pseudonocardiaceae</taxon>
        <taxon>Pseudonocardia</taxon>
    </lineage>
</organism>
<keyword evidence="5" id="KW-1185">Reference proteome</keyword>
<dbReference type="InterPro" id="IPR036318">
    <property type="entry name" value="FAD-bd_PCMH-like_sf"/>
</dbReference>
<proteinExistence type="predicted"/>
<dbReference type="Gene3D" id="3.30.465.10">
    <property type="match status" value="1"/>
</dbReference>
<sequence>MSVVTRLNPTTMAEAAAALAETTGRVRITGAGTAPDWAGAPAPAEHLLDTTGLTGVIAHHPADMTVEVRAGTPLRELNTLLAAHGQRVALDAARVAHGATVGGLIATADAGPLALANGSMRDLVIGAVLVLPDGTPARTGSHVIKNVAGYDLAKLVHGCHGTLALIAEVTLRLHPLPEAEATVRLAGPLDDAAEATGRLLREPLEPVAVEWSDDALLVRLEGGAAALPARVARVVEALGAGAEALDEDAAAAAWDGHAAQVHPHPLALRGDTQQTVHPSGAVLRVGTRPSRLAPLLGELAGTRVTAGLATGVGTLTLPAEPDVVAEAHRRVHAVGGTSMLRSRPAGTELPAWGPPPSALGLLRAVHAELDPTGRLGAGRFTPWLEETA</sequence>
<dbReference type="PANTHER" id="PTHR11748">
    <property type="entry name" value="D-LACTATE DEHYDROGENASE"/>
    <property type="match status" value="1"/>
</dbReference>
<accession>A0ABP9QA02</accession>
<evidence type="ECO:0000256" key="1">
    <source>
        <dbReference type="ARBA" id="ARBA00022630"/>
    </source>
</evidence>
<keyword evidence="2" id="KW-0274">FAD</keyword>
<dbReference type="PROSITE" id="PS51387">
    <property type="entry name" value="FAD_PCMH"/>
    <property type="match status" value="1"/>
</dbReference>
<gene>
    <name evidence="4" type="ORF">GCM10023321_40360</name>
</gene>
<dbReference type="Proteomes" id="UP001428817">
    <property type="component" value="Unassembled WGS sequence"/>
</dbReference>
<feature type="domain" description="FAD-binding PCMH-type" evidence="3">
    <location>
        <begin position="1"/>
        <end position="176"/>
    </location>
</feature>
<reference evidence="5" key="1">
    <citation type="journal article" date="2019" name="Int. J. Syst. Evol. Microbiol.">
        <title>The Global Catalogue of Microorganisms (GCM) 10K type strain sequencing project: providing services to taxonomists for standard genome sequencing and annotation.</title>
        <authorList>
            <consortium name="The Broad Institute Genomics Platform"/>
            <consortium name="The Broad Institute Genome Sequencing Center for Infectious Disease"/>
            <person name="Wu L."/>
            <person name="Ma J."/>
        </authorList>
    </citation>
    <scope>NUCLEOTIDE SEQUENCE [LARGE SCALE GENOMIC DNA]</scope>
    <source>
        <strain evidence="5">JCM 18303</strain>
    </source>
</reference>
<name>A0ABP9QA02_9PSEU</name>